<feature type="domain" description="SEC7" evidence="7">
    <location>
        <begin position="485"/>
        <end position="678"/>
    </location>
</feature>
<evidence type="ECO:0000313" key="9">
    <source>
        <dbReference type="Proteomes" id="UP000192578"/>
    </source>
</evidence>
<dbReference type="InterPro" id="IPR033742">
    <property type="entry name" value="IQSEC_PH"/>
</dbReference>
<dbReference type="AlphaFoldDB" id="A0A1W0X8G2"/>
<dbReference type="Proteomes" id="UP000192578">
    <property type="component" value="Unassembled WGS sequence"/>
</dbReference>
<sequence length="959" mass="106613">MSNMSNCFKALLKSFSLSSESFFADSIPRSKTTDNGNWNISVVRHPIGSAAASAAACRPQSALYPTCYPVVHPTFQSIKHGGAAGAASWSDQASSRRRYSRDRGSLYELSQDLQDKQLELLERKYGGRLRARHAALVIQRAYRRFSMQRKFEVISSANHHHQQNHVVYRGDFNKTKSVYEVPADDEVINSRPKNGMTRSTSATTRLPRAPPPRHLEDMLSPSDSTGLYDNLPGHHPHHSRYDAAPPPIPDAYTSNNNLARRNYNGEALPPYPKTTVHPPATNSHDGLPRRTGAHHREHRSRQPSSRSPVRNPTAVASGNLGIVHSGAAVMSSVSICDVPLSTTSTTVAADQSPVWKRLDEQQQQLLTDQDSGLGSNAQLNTTASPAHLHHHHAFLDYDNLPSMVATAFLSGEIMPSSPPQPSSTASAAVLMRNPGGEGPTSPRRNSESARIMLAVNGAGGGGGNKVPQRRAVSASRVPNVQQQQPKLSETKRKRQYRVGLNLFNKKPERGMEYLIEKGFVVQTPSAIARFLISRKGLSKQKIGEYLGNHDAFCIAALECFAGEIDLCGLEIDQAMRKFQTYFRLPGEAQKISRVLETFSSRYMTCNSLAERIFLDDLNILRVAYGIIMLNTDLHNPSIRKERKMSQDDFIKNMRGALSEDTMVNDTMLREIYMRIKGEEFKPGNDHVSQVQRVDKQIIGDNKPVLPLPHRRLVCFCRLYEVYDETRKERSNAHQREVFLFNDLMVVTKQNGARKKNSPIIYRCRMSFPLIDTEVVLFSTAQHPNGLKLVNRSSKVTLVMLNARNEHDRDKFVEDLQESIKEMDEMETLRVENEVEKQRFNVTLRATENRDSGVADVLDDSKSNSSATSSSPDHVVIKRAVILSNSLLDMSDQQMAKHAPVTRRGSTASLDSGMCMPGSSAASTQSTPSSEGPASANPKAMNKPSILSSFFTRKSGKYQI</sequence>
<evidence type="ECO:0000256" key="6">
    <source>
        <dbReference type="SAM" id="MobiDB-lite"/>
    </source>
</evidence>
<feature type="region of interest" description="Disordered" evidence="6">
    <location>
        <begin position="187"/>
        <end position="316"/>
    </location>
</feature>
<dbReference type="Gene3D" id="2.30.29.30">
    <property type="entry name" value="Pleckstrin-homology domain (PH domain)/Phosphotyrosine-binding domain (PTB)"/>
    <property type="match status" value="1"/>
</dbReference>
<reference evidence="9" key="1">
    <citation type="submission" date="2017-01" db="EMBL/GenBank/DDBJ databases">
        <title>Comparative genomics of anhydrobiosis in the tardigrade Hypsibius dujardini.</title>
        <authorList>
            <person name="Yoshida Y."/>
            <person name="Koutsovoulos G."/>
            <person name="Laetsch D."/>
            <person name="Stevens L."/>
            <person name="Kumar S."/>
            <person name="Horikawa D."/>
            <person name="Ishino K."/>
            <person name="Komine S."/>
            <person name="Tomita M."/>
            <person name="Blaxter M."/>
            <person name="Arakawa K."/>
        </authorList>
    </citation>
    <scope>NUCLEOTIDE SEQUENCE [LARGE SCALE GENOMIC DNA]</scope>
    <source>
        <strain evidence="9">Z151</strain>
    </source>
</reference>
<dbReference type="GO" id="GO:0030036">
    <property type="term" value="P:actin cytoskeleton organization"/>
    <property type="evidence" value="ECO:0007669"/>
    <property type="project" value="TreeGrafter"/>
</dbReference>
<dbReference type="CDD" id="cd00171">
    <property type="entry name" value="Sec7"/>
    <property type="match status" value="1"/>
</dbReference>
<dbReference type="InterPro" id="IPR023394">
    <property type="entry name" value="Sec7_C_sf"/>
</dbReference>
<evidence type="ECO:0000256" key="1">
    <source>
        <dbReference type="ARBA" id="ARBA00004496"/>
    </source>
</evidence>
<dbReference type="InterPro" id="IPR011993">
    <property type="entry name" value="PH-like_dom_sf"/>
</dbReference>
<dbReference type="OrthoDB" id="430364at2759"/>
<comment type="similarity">
    <text evidence="2">Belongs to the BRAG family.</text>
</comment>
<proteinExistence type="inferred from homology"/>
<accession>A0A1W0X8G2</accession>
<dbReference type="SMART" id="SM00222">
    <property type="entry name" value="Sec7"/>
    <property type="match status" value="1"/>
</dbReference>
<keyword evidence="4" id="KW-0597">Phosphoprotein</keyword>
<dbReference type="GO" id="GO:0005085">
    <property type="term" value="F:guanyl-nucleotide exchange factor activity"/>
    <property type="evidence" value="ECO:0007669"/>
    <property type="project" value="InterPro"/>
</dbReference>
<dbReference type="FunFam" id="1.10.220.20:FF:000001">
    <property type="entry name" value="IQ motif and SEC7 domain-containing protein 1"/>
    <property type="match status" value="1"/>
</dbReference>
<dbReference type="PANTHER" id="PTHR10663:SF342">
    <property type="entry name" value="FI21420P1"/>
    <property type="match status" value="1"/>
</dbReference>
<dbReference type="PANTHER" id="PTHR10663">
    <property type="entry name" value="GUANYL-NUCLEOTIDE EXCHANGE FACTOR"/>
    <property type="match status" value="1"/>
</dbReference>
<dbReference type="Gene3D" id="1.10.220.20">
    <property type="match status" value="1"/>
</dbReference>
<keyword evidence="3" id="KW-0963">Cytoplasm</keyword>
<keyword evidence="9" id="KW-1185">Reference proteome</keyword>
<name>A0A1W0X8G2_HYPEX</name>
<comment type="caution">
    <text evidence="8">The sequence shown here is derived from an EMBL/GenBank/DDBJ whole genome shotgun (WGS) entry which is preliminary data.</text>
</comment>
<feature type="compositionally biased region" description="Low complexity" evidence="6">
    <location>
        <begin position="302"/>
        <end position="312"/>
    </location>
</feature>
<feature type="region of interest" description="Disordered" evidence="6">
    <location>
        <begin position="894"/>
        <end position="959"/>
    </location>
</feature>
<organism evidence="8 9">
    <name type="scientific">Hypsibius exemplaris</name>
    <name type="common">Freshwater tardigrade</name>
    <dbReference type="NCBI Taxonomy" id="2072580"/>
    <lineage>
        <taxon>Eukaryota</taxon>
        <taxon>Metazoa</taxon>
        <taxon>Ecdysozoa</taxon>
        <taxon>Tardigrada</taxon>
        <taxon>Eutardigrada</taxon>
        <taxon>Parachela</taxon>
        <taxon>Hypsibioidea</taxon>
        <taxon>Hypsibiidae</taxon>
        <taxon>Hypsibius</taxon>
    </lineage>
</organism>
<feature type="region of interest" description="Disordered" evidence="6">
    <location>
        <begin position="852"/>
        <end position="871"/>
    </location>
</feature>
<feature type="compositionally biased region" description="Polar residues" evidence="6">
    <location>
        <begin position="476"/>
        <end position="487"/>
    </location>
</feature>
<protein>
    <submittedName>
        <fullName evidence="8">IQ motif and SEC7 domain-containing protein 2</fullName>
    </submittedName>
</protein>
<dbReference type="Pfam" id="PF01369">
    <property type="entry name" value="Sec7"/>
    <property type="match status" value="1"/>
</dbReference>
<dbReference type="Pfam" id="PF16453">
    <property type="entry name" value="IQ_SEC7_PH"/>
    <property type="match status" value="1"/>
</dbReference>
<dbReference type="SMART" id="SM00233">
    <property type="entry name" value="PH"/>
    <property type="match status" value="1"/>
</dbReference>
<feature type="compositionally biased region" description="Low complexity" evidence="6">
    <location>
        <begin position="918"/>
        <end position="929"/>
    </location>
</feature>
<keyword evidence="5" id="KW-0175">Coiled coil</keyword>
<dbReference type="PROSITE" id="PS50190">
    <property type="entry name" value="SEC7"/>
    <property type="match status" value="1"/>
</dbReference>
<evidence type="ECO:0000259" key="7">
    <source>
        <dbReference type="PROSITE" id="PS50190"/>
    </source>
</evidence>
<dbReference type="Gene3D" id="1.10.1000.11">
    <property type="entry name" value="Arf Nucleotide-binding Site Opener,domain 2"/>
    <property type="match status" value="1"/>
</dbReference>
<dbReference type="SUPFAM" id="SSF50729">
    <property type="entry name" value="PH domain-like"/>
    <property type="match status" value="1"/>
</dbReference>
<dbReference type="InterPro" id="IPR000904">
    <property type="entry name" value="Sec7_dom"/>
</dbReference>
<evidence type="ECO:0000256" key="4">
    <source>
        <dbReference type="ARBA" id="ARBA00022553"/>
    </source>
</evidence>
<evidence type="ECO:0000256" key="3">
    <source>
        <dbReference type="ARBA" id="ARBA00022490"/>
    </source>
</evidence>
<gene>
    <name evidence="8" type="ORF">BV898_02177</name>
</gene>
<evidence type="ECO:0000256" key="5">
    <source>
        <dbReference type="ARBA" id="ARBA00023054"/>
    </source>
</evidence>
<dbReference type="InterPro" id="IPR001849">
    <property type="entry name" value="PH_domain"/>
</dbReference>
<feature type="region of interest" description="Disordered" evidence="6">
    <location>
        <begin position="415"/>
        <end position="489"/>
    </location>
</feature>
<dbReference type="EMBL" id="MTYJ01000009">
    <property type="protein sequence ID" value="OQV23825.1"/>
    <property type="molecule type" value="Genomic_DNA"/>
</dbReference>
<evidence type="ECO:0000256" key="2">
    <source>
        <dbReference type="ARBA" id="ARBA00006248"/>
    </source>
</evidence>
<dbReference type="SUPFAM" id="SSF48425">
    <property type="entry name" value="Sec7 domain"/>
    <property type="match status" value="1"/>
</dbReference>
<dbReference type="InterPro" id="IPR035999">
    <property type="entry name" value="Sec7_dom_sf"/>
</dbReference>
<evidence type="ECO:0000313" key="8">
    <source>
        <dbReference type="EMBL" id="OQV23825.1"/>
    </source>
</evidence>
<feature type="compositionally biased region" description="Basic residues" evidence="6">
    <location>
        <begin position="291"/>
        <end position="301"/>
    </location>
</feature>
<dbReference type="GO" id="GO:0005737">
    <property type="term" value="C:cytoplasm"/>
    <property type="evidence" value="ECO:0007669"/>
    <property type="project" value="UniProtKB-SubCell"/>
</dbReference>
<comment type="subcellular location">
    <subcellularLocation>
        <location evidence="1">Cytoplasm</location>
    </subcellularLocation>
</comment>
<dbReference type="GO" id="GO:0032012">
    <property type="term" value="P:regulation of ARF protein signal transduction"/>
    <property type="evidence" value="ECO:0007669"/>
    <property type="project" value="InterPro"/>
</dbReference>
<dbReference type="CDD" id="cd13318">
    <property type="entry name" value="PH_IQSEC"/>
    <property type="match status" value="1"/>
</dbReference>